<evidence type="ECO:0000313" key="3">
    <source>
        <dbReference type="Proteomes" id="UP000664144"/>
    </source>
</evidence>
<evidence type="ECO:0000256" key="1">
    <source>
        <dbReference type="SAM" id="MobiDB-lite"/>
    </source>
</evidence>
<name>A0A939F0T5_9BACT</name>
<comment type="caution">
    <text evidence="2">The sequence shown here is derived from an EMBL/GenBank/DDBJ whole genome shotgun (WGS) entry which is preliminary data.</text>
</comment>
<proteinExistence type="predicted"/>
<dbReference type="Proteomes" id="UP000664144">
    <property type="component" value="Unassembled WGS sequence"/>
</dbReference>
<protein>
    <recommendedName>
        <fullName evidence="4">Replication protein</fullName>
    </recommendedName>
</protein>
<sequence>MSTPSPTTAPVLLTVDTSLLRWHLRVDSLWQCTPRSTHIRQMADGTQKVISRRGQRLVSDGAKWTGEFLIKRARKVVQRLLNSGLLYGVLVTDTGVQMPSILVNAKELNEKRTLTERTMRTHLKQLEKVGLITRKKGHGSNASFELWINPAFVWETAQNAVEIHTTVDSLTQPAARPLSPNGNKFPHTEVLETDVLLKKEPIGDVDKYHADGFSGNPSQETEGDNPEGADAGQASKRAPGGRGAAPAAPDTSPAQDAATAARTAYNAAFVEQTWQYAKALIYTNQRFSPEQERLAKRAIWTGVYGGFPADFGEWETFHAGVLRRIELVQEHFVGKQLRGEKAWAPLPWAEMIPGRGYFDWENVKGFRGTYDWLRNDLKAKDQERINVAIGKAYGELKLRRLLDRGEAPKFVGRRKKVPAYIENTTLLALFRQHEKNIQRLGGKDAVRKFLLKVNALFS</sequence>
<dbReference type="SUPFAM" id="SSF46785">
    <property type="entry name" value="Winged helix' DNA-binding domain"/>
    <property type="match status" value="1"/>
</dbReference>
<dbReference type="AlphaFoldDB" id="A0A939F0T5"/>
<evidence type="ECO:0008006" key="4">
    <source>
        <dbReference type="Google" id="ProtNLM"/>
    </source>
</evidence>
<dbReference type="InterPro" id="IPR036390">
    <property type="entry name" value="WH_DNA-bd_sf"/>
</dbReference>
<gene>
    <name evidence="2" type="ORF">J0X19_22060</name>
</gene>
<feature type="compositionally biased region" description="Low complexity" evidence="1">
    <location>
        <begin position="244"/>
        <end position="259"/>
    </location>
</feature>
<evidence type="ECO:0000313" key="2">
    <source>
        <dbReference type="EMBL" id="MBO0360661.1"/>
    </source>
</evidence>
<organism evidence="2 3">
    <name type="scientific">Hymenobacter telluris</name>
    <dbReference type="NCBI Taxonomy" id="2816474"/>
    <lineage>
        <taxon>Bacteria</taxon>
        <taxon>Pseudomonadati</taxon>
        <taxon>Bacteroidota</taxon>
        <taxon>Cytophagia</taxon>
        <taxon>Cytophagales</taxon>
        <taxon>Hymenobacteraceae</taxon>
        <taxon>Hymenobacter</taxon>
    </lineage>
</organism>
<dbReference type="RefSeq" id="WP_206986576.1">
    <property type="nucleotide sequence ID" value="NZ_JAFLQZ010000021.1"/>
</dbReference>
<reference evidence="2" key="1">
    <citation type="submission" date="2021-03" db="EMBL/GenBank/DDBJ databases">
        <authorList>
            <person name="Kim M.K."/>
        </authorList>
    </citation>
    <scope>NUCLEOTIDE SEQUENCE</scope>
    <source>
        <strain evidence="2">BT186</strain>
    </source>
</reference>
<dbReference type="EMBL" id="JAFLQZ010000021">
    <property type="protein sequence ID" value="MBO0360661.1"/>
    <property type="molecule type" value="Genomic_DNA"/>
</dbReference>
<feature type="region of interest" description="Disordered" evidence="1">
    <location>
        <begin position="207"/>
        <end position="259"/>
    </location>
</feature>
<keyword evidence="3" id="KW-1185">Reference proteome</keyword>
<accession>A0A939F0T5</accession>